<dbReference type="AlphaFoldDB" id="Q7U7K5"/>
<dbReference type="HOGENOM" id="CLU_2304629_0_0_3"/>
<dbReference type="eggNOG" id="ENOG5031J8I">
    <property type="taxonomic scope" value="Bacteria"/>
</dbReference>
<sequence>MREHAVALRRVLSGLVLLSTLGAAAHAQTLDQRFFQVQLLLDQIQLAVSTGDAAGVCALSRRANDRLLDILPALQRQRPGLDHAALQDRILLGFSRCDR</sequence>
<dbReference type="Proteomes" id="UP000001422">
    <property type="component" value="Chromosome"/>
</dbReference>
<evidence type="ECO:0000256" key="1">
    <source>
        <dbReference type="SAM" id="SignalP"/>
    </source>
</evidence>
<accession>Q7U7K5</accession>
<proteinExistence type="predicted"/>
<keyword evidence="3" id="KW-1185">Reference proteome</keyword>
<dbReference type="STRING" id="84588.SYNW0976"/>
<keyword evidence="1" id="KW-0732">Signal</keyword>
<feature type="chain" id="PRO_5004293978" evidence="1">
    <location>
        <begin position="28"/>
        <end position="99"/>
    </location>
</feature>
<dbReference type="EMBL" id="BX569691">
    <property type="protein sequence ID" value="CAE07491.1"/>
    <property type="molecule type" value="Genomic_DNA"/>
</dbReference>
<organism evidence="2 3">
    <name type="scientific">Parasynechococcus marenigrum (strain WH8102)</name>
    <dbReference type="NCBI Taxonomy" id="84588"/>
    <lineage>
        <taxon>Bacteria</taxon>
        <taxon>Bacillati</taxon>
        <taxon>Cyanobacteriota</taxon>
        <taxon>Cyanophyceae</taxon>
        <taxon>Synechococcales</taxon>
        <taxon>Prochlorococcaceae</taxon>
        <taxon>Parasynechococcus</taxon>
        <taxon>Parasynechococcus marenigrum</taxon>
    </lineage>
</organism>
<feature type="signal peptide" evidence="1">
    <location>
        <begin position="1"/>
        <end position="27"/>
    </location>
</feature>
<reference evidence="2 3" key="1">
    <citation type="journal article" date="2003" name="Nature">
        <title>The genome of a motile marine Synechococcus.</title>
        <authorList>
            <person name="Palenik B."/>
            <person name="Brahamsha B."/>
            <person name="Larimer F."/>
            <person name="Land M."/>
            <person name="Hauser L."/>
            <person name="Chain P."/>
            <person name="Lamerdin J."/>
            <person name="Regala W."/>
            <person name="Allen E.A."/>
            <person name="McCarren J."/>
            <person name="Paulsen I."/>
            <person name="Dufresne A."/>
            <person name="Partensky F."/>
            <person name="Webb E."/>
            <person name="Waterbury J."/>
        </authorList>
    </citation>
    <scope>NUCLEOTIDE SEQUENCE [LARGE SCALE GENOMIC DNA]</scope>
    <source>
        <strain evidence="2 3">WH8102</strain>
    </source>
</reference>
<gene>
    <name evidence="2" type="ordered locus">SYNW0976</name>
</gene>
<dbReference type="KEGG" id="syw:SYNW0976"/>
<evidence type="ECO:0000313" key="2">
    <source>
        <dbReference type="EMBL" id="CAE07491.1"/>
    </source>
</evidence>
<dbReference type="RefSeq" id="WP_011127841.1">
    <property type="nucleotide sequence ID" value="NC_005070.1"/>
</dbReference>
<name>Q7U7K5_PARMW</name>
<evidence type="ECO:0000313" key="3">
    <source>
        <dbReference type="Proteomes" id="UP000001422"/>
    </source>
</evidence>
<protein>
    <submittedName>
        <fullName evidence="2">Uncharacterized protein</fullName>
    </submittedName>
</protein>